<proteinExistence type="predicted"/>
<dbReference type="GO" id="GO:0009306">
    <property type="term" value="P:protein secretion"/>
    <property type="evidence" value="ECO:0007669"/>
    <property type="project" value="InterPro"/>
</dbReference>
<evidence type="ECO:0000313" key="4">
    <source>
        <dbReference type="Proteomes" id="UP000199400"/>
    </source>
</evidence>
<dbReference type="PIRSF" id="PIRSF005419">
    <property type="entry name" value="FlhA"/>
    <property type="match status" value="1"/>
</dbReference>
<dbReference type="PANTHER" id="PTHR30161:SF1">
    <property type="entry name" value="FLAGELLAR BIOSYNTHESIS PROTEIN FLHA-RELATED"/>
    <property type="match status" value="1"/>
</dbReference>
<feature type="transmembrane region" description="Helical" evidence="2">
    <location>
        <begin position="202"/>
        <end position="222"/>
    </location>
</feature>
<dbReference type="RefSeq" id="WP_096327328.1">
    <property type="nucleotide sequence ID" value="NZ_FOMX01000020.1"/>
</dbReference>
<feature type="transmembrane region" description="Helical" evidence="2">
    <location>
        <begin position="273"/>
        <end position="293"/>
    </location>
</feature>
<dbReference type="Proteomes" id="UP000199400">
    <property type="component" value="Unassembled WGS sequence"/>
</dbReference>
<reference evidence="4" key="1">
    <citation type="submission" date="2016-10" db="EMBL/GenBank/DDBJ databases">
        <authorList>
            <person name="Varghese N."/>
            <person name="Submissions S."/>
        </authorList>
    </citation>
    <scope>NUCLEOTIDE SEQUENCE [LARGE SCALE GENOMIC DNA]</scope>
    <source>
        <strain evidence="4">ATCC 25963</strain>
    </source>
</reference>
<evidence type="ECO:0000313" key="3">
    <source>
        <dbReference type="EMBL" id="SFE81470.1"/>
    </source>
</evidence>
<feature type="compositionally biased region" description="Basic and acidic residues" evidence="1">
    <location>
        <begin position="416"/>
        <end position="448"/>
    </location>
</feature>
<dbReference type="PRINTS" id="PR00949">
    <property type="entry name" value="TYPE3IMAPROT"/>
</dbReference>
<feature type="transmembrane region" description="Helical" evidence="2">
    <location>
        <begin position="242"/>
        <end position="261"/>
    </location>
</feature>
<sequence length="722" mass="76600">MRIGRAAGSGQDFWAVLPGYGLVLWVLAAVVCALLPLPRWLVDLLLTLSLAGSVTALVASVTVRRSAELLGFPRLILLMTLTRMALNVTTTRLILRDADAGEVIAAFSTLVIQGDLLVGAVVFAIVTVVQFVVVARGGERIAEVAARFALDGLPGHQAAIEADLRAGTISAAEASRLRARLRERSNFYGAMDGAAKFIRGDAILGVVLTSINVVGGVAVGLRDGLGLMPSLELYGRLAIGDGLLAQVPALLVGLAGALLVARVDREEPTTRRATWWTPELLAAPAGLLAGLALAPGMPTAAFGATAAGLGALAWWTRRRRSRPGRRIVVCLPGHDEKDMQALRRPLAELRRRCSEALGVEVPPIVATAGPSFAVRLGERALSAPEDLGERAEEPAARAAIDLADETGEGRPGGGTREVRQDPTDQEGRSADTRAERARKLHPVERAGLERSGGGGEAVVDVFKDMVDRAGPHGHGWEDRVVTAVFRAVMRGAEALVDLDTIAAALEAHRAREPAVTREALAAVGPAELLELTRGLLRERVPLPQFAALLDAVASEPLLRQASERGRWLAALRERLAPHWVHEVVAAHARVGPVTWTRPVGDAEAALLSRAVHGERGLRLGLDARSRQAWRRRALQNDVVGGRIEVGPPPIVVCSPRARPVFALLLARGTPHVTVLSTVELQEAELPVPGDPDGPPARWFEAPVQHAGGASRGRTLPGERDTA</sequence>
<evidence type="ECO:0000256" key="1">
    <source>
        <dbReference type="SAM" id="MobiDB-lite"/>
    </source>
</evidence>
<evidence type="ECO:0000256" key="2">
    <source>
        <dbReference type="SAM" id="Phobius"/>
    </source>
</evidence>
<dbReference type="Pfam" id="PF00771">
    <property type="entry name" value="FHIPEP"/>
    <property type="match status" value="2"/>
</dbReference>
<dbReference type="EMBL" id="FOMX01000020">
    <property type="protein sequence ID" value="SFE81470.1"/>
    <property type="molecule type" value="Genomic_DNA"/>
</dbReference>
<name>A0A1I2DNI5_9BACT</name>
<keyword evidence="2" id="KW-1133">Transmembrane helix</keyword>
<dbReference type="AlphaFoldDB" id="A0A1I2DNI5"/>
<feature type="transmembrane region" description="Helical" evidence="2">
    <location>
        <begin position="75"/>
        <end position="95"/>
    </location>
</feature>
<feature type="region of interest" description="Disordered" evidence="1">
    <location>
        <begin position="685"/>
        <end position="722"/>
    </location>
</feature>
<dbReference type="GO" id="GO:0044780">
    <property type="term" value="P:bacterial-type flagellum assembly"/>
    <property type="evidence" value="ECO:0007669"/>
    <property type="project" value="TreeGrafter"/>
</dbReference>
<dbReference type="Gene3D" id="3.40.50.12790">
    <property type="entry name" value="FHIPEP family, domain 4"/>
    <property type="match status" value="1"/>
</dbReference>
<dbReference type="OrthoDB" id="9759185at2"/>
<dbReference type="STRING" id="54.SAMN02745121_05603"/>
<feature type="transmembrane region" description="Helical" evidence="2">
    <location>
        <begin position="115"/>
        <end position="135"/>
    </location>
</feature>
<accession>A0A1I2DNI5</accession>
<organism evidence="3 4">
    <name type="scientific">Nannocystis exedens</name>
    <dbReference type="NCBI Taxonomy" id="54"/>
    <lineage>
        <taxon>Bacteria</taxon>
        <taxon>Pseudomonadati</taxon>
        <taxon>Myxococcota</taxon>
        <taxon>Polyangia</taxon>
        <taxon>Nannocystales</taxon>
        <taxon>Nannocystaceae</taxon>
        <taxon>Nannocystis</taxon>
    </lineage>
</organism>
<keyword evidence="4" id="KW-1185">Reference proteome</keyword>
<protein>
    <submittedName>
        <fullName evidence="3">Type III secretion protein V</fullName>
    </submittedName>
</protein>
<dbReference type="InterPro" id="IPR042196">
    <property type="entry name" value="FHIPEP_4"/>
</dbReference>
<feature type="region of interest" description="Disordered" evidence="1">
    <location>
        <begin position="401"/>
        <end position="453"/>
    </location>
</feature>
<dbReference type="PANTHER" id="PTHR30161">
    <property type="entry name" value="FLAGELLAR EXPORT PROTEIN, MEMBRANE FLHA SUBUNIT-RELATED"/>
    <property type="match status" value="1"/>
</dbReference>
<keyword evidence="2" id="KW-0812">Transmembrane</keyword>
<dbReference type="InterPro" id="IPR001712">
    <property type="entry name" value="T3SS_FHIPEP"/>
</dbReference>
<gene>
    <name evidence="3" type="ORF">SAMN02745121_05603</name>
</gene>
<dbReference type="GO" id="GO:0005886">
    <property type="term" value="C:plasma membrane"/>
    <property type="evidence" value="ECO:0007669"/>
    <property type="project" value="TreeGrafter"/>
</dbReference>
<feature type="transmembrane region" description="Helical" evidence="2">
    <location>
        <begin position="44"/>
        <end position="63"/>
    </location>
</feature>
<feature type="transmembrane region" description="Helical" evidence="2">
    <location>
        <begin position="12"/>
        <end position="38"/>
    </location>
</feature>
<keyword evidence="2" id="KW-0472">Membrane</keyword>